<protein>
    <recommendedName>
        <fullName evidence="4">Secreted protein</fullName>
    </recommendedName>
</protein>
<sequence>MHKSNKKLLVAAVLGGFLIGSVGSVLATSRPGPINDDRGQPKHPVTFYDCGQGFLQTEDCSKNDNGILGAVVDDQLAEIFHLAGYNKQYTCSNGWVVTSPKFCPESGYNNLSALDQSDTLPVPKPAPKKEGDEEPQDEMDYSVLDLHAQYCLDFPESRYC</sequence>
<feature type="signal peptide" evidence="2">
    <location>
        <begin position="1"/>
        <end position="27"/>
    </location>
</feature>
<reference evidence="3" key="1">
    <citation type="submission" date="2020-01" db="EMBL/GenBank/DDBJ databases">
        <authorList>
            <person name="Meier V. D."/>
            <person name="Meier V D."/>
        </authorList>
    </citation>
    <scope>NUCLEOTIDE SEQUENCE</scope>
    <source>
        <strain evidence="3">HLG_WM_MAG_09</strain>
    </source>
</reference>
<evidence type="ECO:0000256" key="1">
    <source>
        <dbReference type="SAM" id="MobiDB-lite"/>
    </source>
</evidence>
<proteinExistence type="predicted"/>
<dbReference type="EMBL" id="CACVAT010000436">
    <property type="protein sequence ID" value="CAA6827213.1"/>
    <property type="molecule type" value="Genomic_DNA"/>
</dbReference>
<name>A0A6S6UE65_9GAMM</name>
<feature type="chain" id="PRO_5028396056" description="Secreted protein" evidence="2">
    <location>
        <begin position="28"/>
        <end position="160"/>
    </location>
</feature>
<evidence type="ECO:0000256" key="2">
    <source>
        <dbReference type="SAM" id="SignalP"/>
    </source>
</evidence>
<evidence type="ECO:0000313" key="3">
    <source>
        <dbReference type="EMBL" id="CAA6827213.1"/>
    </source>
</evidence>
<gene>
    <name evidence="3" type="ORF">HELGO_WM47309</name>
</gene>
<evidence type="ECO:0008006" key="4">
    <source>
        <dbReference type="Google" id="ProtNLM"/>
    </source>
</evidence>
<organism evidence="3">
    <name type="scientific">uncultured Thiotrichaceae bacterium</name>
    <dbReference type="NCBI Taxonomy" id="298394"/>
    <lineage>
        <taxon>Bacteria</taxon>
        <taxon>Pseudomonadati</taxon>
        <taxon>Pseudomonadota</taxon>
        <taxon>Gammaproteobacteria</taxon>
        <taxon>Thiotrichales</taxon>
        <taxon>Thiotrichaceae</taxon>
        <taxon>environmental samples</taxon>
    </lineage>
</organism>
<keyword evidence="2" id="KW-0732">Signal</keyword>
<feature type="region of interest" description="Disordered" evidence="1">
    <location>
        <begin position="114"/>
        <end position="137"/>
    </location>
</feature>
<dbReference type="AlphaFoldDB" id="A0A6S6UE65"/>
<accession>A0A6S6UE65</accession>